<protein>
    <submittedName>
        <fullName evidence="1">Uncharacterized protein</fullName>
    </submittedName>
</protein>
<comment type="caution">
    <text evidence="1">The sequence shown here is derived from an EMBL/GenBank/DDBJ whole genome shotgun (WGS) entry which is preliminary data.</text>
</comment>
<proteinExistence type="predicted"/>
<accession>A0A9P0Q3M8</accession>
<reference evidence="1" key="1">
    <citation type="submission" date="2022-03" db="EMBL/GenBank/DDBJ databases">
        <authorList>
            <person name="Sayadi A."/>
        </authorList>
    </citation>
    <scope>NUCLEOTIDE SEQUENCE</scope>
</reference>
<gene>
    <name evidence="1" type="ORF">ACAOBT_LOCUS28172</name>
</gene>
<evidence type="ECO:0000313" key="2">
    <source>
        <dbReference type="Proteomes" id="UP001152888"/>
    </source>
</evidence>
<organism evidence="1 2">
    <name type="scientific">Acanthoscelides obtectus</name>
    <name type="common">Bean weevil</name>
    <name type="synonym">Bruchus obtectus</name>
    <dbReference type="NCBI Taxonomy" id="200917"/>
    <lineage>
        <taxon>Eukaryota</taxon>
        <taxon>Metazoa</taxon>
        <taxon>Ecdysozoa</taxon>
        <taxon>Arthropoda</taxon>
        <taxon>Hexapoda</taxon>
        <taxon>Insecta</taxon>
        <taxon>Pterygota</taxon>
        <taxon>Neoptera</taxon>
        <taxon>Endopterygota</taxon>
        <taxon>Coleoptera</taxon>
        <taxon>Polyphaga</taxon>
        <taxon>Cucujiformia</taxon>
        <taxon>Chrysomeloidea</taxon>
        <taxon>Chrysomelidae</taxon>
        <taxon>Bruchinae</taxon>
        <taxon>Bruchini</taxon>
        <taxon>Acanthoscelides</taxon>
    </lineage>
</organism>
<dbReference type="Proteomes" id="UP001152888">
    <property type="component" value="Unassembled WGS sequence"/>
</dbReference>
<dbReference type="AlphaFoldDB" id="A0A9P0Q3M8"/>
<sequence>MSRGIAKVFLRKFGRVHELQQSNPEVGEVLQITEEEIHPNLAKNSVGLGGRSKETINRKRDELAICLNTHGSGATKNEQCWRRVSMLQFFIHPFVIANS</sequence>
<name>A0A9P0Q3M8_ACAOB</name>
<dbReference type="EMBL" id="CAKOFQ010007606">
    <property type="protein sequence ID" value="CAH2004746.1"/>
    <property type="molecule type" value="Genomic_DNA"/>
</dbReference>
<keyword evidence="2" id="KW-1185">Reference proteome</keyword>
<evidence type="ECO:0000313" key="1">
    <source>
        <dbReference type="EMBL" id="CAH2004746.1"/>
    </source>
</evidence>
<dbReference type="OrthoDB" id="6931947at2759"/>